<dbReference type="Pfam" id="PF00756">
    <property type="entry name" value="Esterase"/>
    <property type="match status" value="1"/>
</dbReference>
<keyword evidence="2" id="KW-1185">Reference proteome</keyword>
<dbReference type="PANTHER" id="PTHR48098:SF6">
    <property type="entry name" value="FERRI-BACILLIBACTIN ESTERASE BESA"/>
    <property type="match status" value="1"/>
</dbReference>
<gene>
    <name evidence="1" type="ORF">RQX22_14685</name>
</gene>
<accession>A0ABU3QB75</accession>
<dbReference type="PANTHER" id="PTHR48098">
    <property type="entry name" value="ENTEROCHELIN ESTERASE-RELATED"/>
    <property type="match status" value="1"/>
</dbReference>
<reference evidence="1 2" key="1">
    <citation type="submission" date="2023-05" db="EMBL/GenBank/DDBJ databases">
        <authorList>
            <person name="Guo Y."/>
        </authorList>
    </citation>
    <scope>NUCLEOTIDE SEQUENCE [LARGE SCALE GENOMIC DNA]</scope>
    <source>
        <strain evidence="1 2">GR2756</strain>
    </source>
</reference>
<dbReference type="GO" id="GO:0016787">
    <property type="term" value="F:hydrolase activity"/>
    <property type="evidence" value="ECO:0007669"/>
    <property type="project" value="UniProtKB-KW"/>
</dbReference>
<proteinExistence type="predicted"/>
<evidence type="ECO:0000313" key="2">
    <source>
        <dbReference type="Proteomes" id="UP001259572"/>
    </source>
</evidence>
<organism evidence="1 2">
    <name type="scientific">Sphingosinicella rhizophila</name>
    <dbReference type="NCBI Taxonomy" id="3050082"/>
    <lineage>
        <taxon>Bacteria</taxon>
        <taxon>Pseudomonadati</taxon>
        <taxon>Pseudomonadota</taxon>
        <taxon>Alphaproteobacteria</taxon>
        <taxon>Sphingomonadales</taxon>
        <taxon>Sphingosinicellaceae</taxon>
        <taxon>Sphingosinicella</taxon>
    </lineage>
</organism>
<protein>
    <submittedName>
        <fullName evidence="1">Alpha/beta hydrolase-fold protein</fullName>
    </submittedName>
</protein>
<name>A0ABU3QB75_9SPHN</name>
<dbReference type="InterPro" id="IPR029058">
    <property type="entry name" value="AB_hydrolase_fold"/>
</dbReference>
<dbReference type="EMBL" id="JAVUPU010000007">
    <property type="protein sequence ID" value="MDT9600205.1"/>
    <property type="molecule type" value="Genomic_DNA"/>
</dbReference>
<dbReference type="InterPro" id="IPR050583">
    <property type="entry name" value="Mycobacterial_A85_antigen"/>
</dbReference>
<dbReference type="Gene3D" id="3.40.50.1820">
    <property type="entry name" value="alpha/beta hydrolase"/>
    <property type="match status" value="1"/>
</dbReference>
<dbReference type="SUPFAM" id="SSF53474">
    <property type="entry name" value="alpha/beta-Hydrolases"/>
    <property type="match status" value="1"/>
</dbReference>
<dbReference type="InterPro" id="IPR000801">
    <property type="entry name" value="Esterase-like"/>
</dbReference>
<sequence length="286" mass="31604">MISIPPKPYVDPLVEMIELRSEINGRSYEVRIGLPLSYHKGEGSYPLLVVLDADMIFGMSHEISMAEAMWSMAPKPDQVQVPEMIVVGISLPDRATNPLRRNHEYMPKMDPAELSAETRDYLANVTRMLGVELETGGAPDFLEILRTEIIPLMEAHYRVDTQRRILTGVSASGTFCCYTLFTRPDSFTDYIIVSPGLMGGEINRLESAWARQNDDLRAGVLLTAGGAEIADPFLIYSATARMAEQLGARHFPGLRLHSWFIPGATHVQTAAPSISRGLVTLLGTKS</sequence>
<keyword evidence="1" id="KW-0378">Hydrolase</keyword>
<comment type="caution">
    <text evidence="1">The sequence shown here is derived from an EMBL/GenBank/DDBJ whole genome shotgun (WGS) entry which is preliminary data.</text>
</comment>
<dbReference type="Proteomes" id="UP001259572">
    <property type="component" value="Unassembled WGS sequence"/>
</dbReference>
<dbReference type="RefSeq" id="WP_315727303.1">
    <property type="nucleotide sequence ID" value="NZ_JAVUPU010000007.1"/>
</dbReference>
<evidence type="ECO:0000313" key="1">
    <source>
        <dbReference type="EMBL" id="MDT9600205.1"/>
    </source>
</evidence>